<evidence type="ECO:0000256" key="4">
    <source>
        <dbReference type="SAM" id="MobiDB-lite"/>
    </source>
</evidence>
<dbReference type="SMART" id="SM00421">
    <property type="entry name" value="HTH_LUXR"/>
    <property type="match status" value="1"/>
</dbReference>
<dbReference type="PANTHER" id="PTHR44688:SF16">
    <property type="entry name" value="DNA-BINDING TRANSCRIPTIONAL ACTIVATOR DEVR_DOSR"/>
    <property type="match status" value="1"/>
</dbReference>
<dbReference type="SUPFAM" id="SSF52540">
    <property type="entry name" value="P-loop containing nucleoside triphosphate hydrolases"/>
    <property type="match status" value="1"/>
</dbReference>
<evidence type="ECO:0000313" key="7">
    <source>
        <dbReference type="Proteomes" id="UP001595912"/>
    </source>
</evidence>
<evidence type="ECO:0000256" key="3">
    <source>
        <dbReference type="ARBA" id="ARBA00023163"/>
    </source>
</evidence>
<dbReference type="Pfam" id="PF00196">
    <property type="entry name" value="GerE"/>
    <property type="match status" value="1"/>
</dbReference>
<protein>
    <submittedName>
        <fullName evidence="6">LuxR C-terminal-related transcriptional regulator</fullName>
    </submittedName>
</protein>
<dbReference type="InterPro" id="IPR036388">
    <property type="entry name" value="WH-like_DNA-bd_sf"/>
</dbReference>
<evidence type="ECO:0000256" key="2">
    <source>
        <dbReference type="ARBA" id="ARBA00023125"/>
    </source>
</evidence>
<dbReference type="PROSITE" id="PS50043">
    <property type="entry name" value="HTH_LUXR_2"/>
    <property type="match status" value="1"/>
</dbReference>
<dbReference type="Pfam" id="PF25873">
    <property type="entry name" value="WHD_MalT"/>
    <property type="match status" value="1"/>
</dbReference>
<keyword evidence="7" id="KW-1185">Reference proteome</keyword>
<keyword evidence="1" id="KW-0805">Transcription regulation</keyword>
<dbReference type="SUPFAM" id="SSF46894">
    <property type="entry name" value="C-terminal effector domain of the bipartite response regulators"/>
    <property type="match status" value="1"/>
</dbReference>
<proteinExistence type="predicted"/>
<sequence length="799" mass="86763">MVIAEAGRRWLAEVGGADGFDSRHHVAPRPLADVRPGRFVMADLDDAARPEVASSSRHVRRARLHDMLDSASRHRCVLVTGTAGVGKTELIRAWCAEQTVVTFHDLADDGPARLRAHVPSKSSIPMVLDNVHCASNVQLDDIIGLLAEPAGPRLVIAGRWVPPRLRARLRAGSTTEVDGSALALTEDETARLCARYGHLSPEIVAEVYAVTGGWTAGTVIAATSMANDPVGTEHHLHELHAIGVTLHDYIVGDVLAHLSDDDRRAVVDTSSVEAVCAGLFSALTGRPDAARLLEDLARDGMFAVPVGEHGWHRYRQLWRTALYIHAQHFEPDRLRILHRTASDWYATHGRYREAVHHATAAGDHVHAVDLTTRYRFDIIASGTQVAMTPAPSRSWPGPNPAFSRPSRPAGPALAVAGAMPRTAVAAENAQNANARSAARGVVESAEPAIVALNAGRPLEARAHVMTWLPAARALGPLPHARALRHSATAELQLGNLRLAASQADQARRILADHGVSGAHDDGWARIVLAGVHIQRHQLTAAAEQLCGLAVDLWHADVLLTAAEHLHRAMIEQQRGDVRAALHTTQHLMQTCAPSAEAVHLHIRLLLANGYRTDAERYAMTHAKQLTEPLRRLIEANLLLARCRAAEATETLQTFFQRTDGSALHRIDALLLLADAAAQVGHLQRAAHLCRQADRIAAPAGIRRPFLLNEMRNGPGRSPASHAASAPPPPQRVPSSPAKLTNRELTVLRLLDSLLTVAEIADRLHLTDNTVKSHVSSIYRKLEVHRRRDAVRQAHTLHLL</sequence>
<name>A0ABV9WCB1_9ACTN</name>
<dbReference type="InterPro" id="IPR016032">
    <property type="entry name" value="Sig_transdc_resp-reg_C-effctor"/>
</dbReference>
<dbReference type="Proteomes" id="UP001595912">
    <property type="component" value="Unassembled WGS sequence"/>
</dbReference>
<evidence type="ECO:0000256" key="1">
    <source>
        <dbReference type="ARBA" id="ARBA00023015"/>
    </source>
</evidence>
<dbReference type="CDD" id="cd06170">
    <property type="entry name" value="LuxR_C_like"/>
    <property type="match status" value="1"/>
</dbReference>
<dbReference type="InterPro" id="IPR000792">
    <property type="entry name" value="Tscrpt_reg_LuxR_C"/>
</dbReference>
<dbReference type="PANTHER" id="PTHR44688">
    <property type="entry name" value="DNA-BINDING TRANSCRIPTIONAL ACTIVATOR DEVR_DOSR"/>
    <property type="match status" value="1"/>
</dbReference>
<feature type="domain" description="HTH luxR-type" evidence="5">
    <location>
        <begin position="732"/>
        <end position="797"/>
    </location>
</feature>
<reference evidence="7" key="1">
    <citation type="journal article" date="2019" name="Int. J. Syst. Evol. Microbiol.">
        <title>The Global Catalogue of Microorganisms (GCM) 10K type strain sequencing project: providing services to taxonomists for standard genome sequencing and annotation.</title>
        <authorList>
            <consortium name="The Broad Institute Genomics Platform"/>
            <consortium name="The Broad Institute Genome Sequencing Center for Infectious Disease"/>
            <person name="Wu L."/>
            <person name="Ma J."/>
        </authorList>
    </citation>
    <scope>NUCLEOTIDE SEQUENCE [LARGE SCALE GENOMIC DNA]</scope>
    <source>
        <strain evidence="7">CGMCC 4.7152</strain>
    </source>
</reference>
<evidence type="ECO:0000313" key="6">
    <source>
        <dbReference type="EMBL" id="MFC5006360.1"/>
    </source>
</evidence>
<dbReference type="InterPro" id="IPR059106">
    <property type="entry name" value="WHD_MalT"/>
</dbReference>
<organism evidence="6 7">
    <name type="scientific">Dactylosporangium cerinum</name>
    <dbReference type="NCBI Taxonomy" id="1434730"/>
    <lineage>
        <taxon>Bacteria</taxon>
        <taxon>Bacillati</taxon>
        <taxon>Actinomycetota</taxon>
        <taxon>Actinomycetes</taxon>
        <taxon>Micromonosporales</taxon>
        <taxon>Micromonosporaceae</taxon>
        <taxon>Dactylosporangium</taxon>
    </lineage>
</organism>
<evidence type="ECO:0000259" key="5">
    <source>
        <dbReference type="PROSITE" id="PS50043"/>
    </source>
</evidence>
<dbReference type="InterPro" id="IPR027417">
    <property type="entry name" value="P-loop_NTPase"/>
</dbReference>
<dbReference type="EMBL" id="JBHSIU010000101">
    <property type="protein sequence ID" value="MFC5006360.1"/>
    <property type="molecule type" value="Genomic_DNA"/>
</dbReference>
<comment type="caution">
    <text evidence="6">The sequence shown here is derived from an EMBL/GenBank/DDBJ whole genome shotgun (WGS) entry which is preliminary data.</text>
</comment>
<dbReference type="Gene3D" id="1.10.10.10">
    <property type="entry name" value="Winged helix-like DNA-binding domain superfamily/Winged helix DNA-binding domain"/>
    <property type="match status" value="1"/>
</dbReference>
<keyword evidence="3" id="KW-0804">Transcription</keyword>
<keyword evidence="2" id="KW-0238">DNA-binding</keyword>
<feature type="region of interest" description="Disordered" evidence="4">
    <location>
        <begin position="708"/>
        <end position="737"/>
    </location>
</feature>
<dbReference type="RefSeq" id="WP_380126983.1">
    <property type="nucleotide sequence ID" value="NZ_JBHSIU010000101.1"/>
</dbReference>
<gene>
    <name evidence="6" type="ORF">ACFPIJ_52135</name>
</gene>
<dbReference type="PRINTS" id="PR00038">
    <property type="entry name" value="HTHLUXR"/>
</dbReference>
<accession>A0ABV9WCB1</accession>